<evidence type="ECO:0000313" key="1">
    <source>
        <dbReference type="EMBL" id="SIR06962.1"/>
    </source>
</evidence>
<evidence type="ECO:0000313" key="2">
    <source>
        <dbReference type="Proteomes" id="UP000186819"/>
    </source>
</evidence>
<reference evidence="2" key="1">
    <citation type="submission" date="2017-01" db="EMBL/GenBank/DDBJ databases">
        <authorList>
            <person name="Varghese N."/>
            <person name="Submissions S."/>
        </authorList>
    </citation>
    <scope>NUCLEOTIDE SEQUENCE [LARGE SCALE GENOMIC DNA]</scope>
    <source>
        <strain evidence="2">ATCC 51758</strain>
    </source>
</reference>
<protein>
    <submittedName>
        <fullName evidence="1">Uncharacterized protein</fullName>
    </submittedName>
</protein>
<organism evidence="1 2">
    <name type="scientific">Aromatoleum tolulyticum</name>
    <dbReference type="NCBI Taxonomy" id="34027"/>
    <lineage>
        <taxon>Bacteria</taxon>
        <taxon>Pseudomonadati</taxon>
        <taxon>Pseudomonadota</taxon>
        <taxon>Betaproteobacteria</taxon>
        <taxon>Rhodocyclales</taxon>
        <taxon>Rhodocyclaceae</taxon>
        <taxon>Aromatoleum</taxon>
    </lineage>
</organism>
<dbReference type="AlphaFoldDB" id="A0A1N6XX50"/>
<accession>A0A1N6XX50</accession>
<dbReference type="Proteomes" id="UP000186819">
    <property type="component" value="Unassembled WGS sequence"/>
</dbReference>
<keyword evidence="2" id="KW-1185">Reference proteome</keyword>
<dbReference type="EMBL" id="FTMD01000009">
    <property type="protein sequence ID" value="SIR06962.1"/>
    <property type="molecule type" value="Genomic_DNA"/>
</dbReference>
<sequence length="118" mass="13271">MPSNHRRAPPQKLIRRVNSVGAELRALANTGSLFPLYCRCRTGVWLQLSVPDLARIMPCRTVDNVIEGMVLTFTDISRRFPAIGRRRISLNARRIAGRSGDTQLILLAMQDDGQERAK</sequence>
<name>A0A1N6XX50_9RHOO</name>
<proteinExistence type="predicted"/>
<gene>
    <name evidence="1" type="ORF">SAMN05421829_109153</name>
</gene>